<dbReference type="GO" id="GO:0003677">
    <property type="term" value="F:DNA binding"/>
    <property type="evidence" value="ECO:0007669"/>
    <property type="project" value="UniProtKB-KW"/>
</dbReference>
<gene>
    <name evidence="6" type="ORF">AKO1_011060</name>
</gene>
<keyword evidence="1" id="KW-0805">Transcription regulation</keyword>
<accession>A0AAW2YTY3</accession>
<evidence type="ECO:0000256" key="3">
    <source>
        <dbReference type="ARBA" id="ARBA00023163"/>
    </source>
</evidence>
<evidence type="ECO:0000256" key="1">
    <source>
        <dbReference type="ARBA" id="ARBA00023015"/>
    </source>
</evidence>
<proteinExistence type="predicted"/>
<keyword evidence="3" id="KW-0804">Transcription</keyword>
<evidence type="ECO:0000256" key="4">
    <source>
        <dbReference type="ARBA" id="ARBA00023242"/>
    </source>
</evidence>
<protein>
    <recommendedName>
        <fullName evidence="5">RWP-RK domain-containing protein</fullName>
    </recommendedName>
</protein>
<feature type="domain" description="RWP-RK" evidence="5">
    <location>
        <begin position="28"/>
        <end position="67"/>
    </location>
</feature>
<keyword evidence="7" id="KW-1185">Reference proteome</keyword>
<sequence length="122" mass="13986">MSAQKKLIFVNMDFTTKQQRMKSRKLQVSTKQLAECMHLPQTVACKELNISLSTLKRRFYELGIGKWNANNKCTKQKKTLQSKADISYILNKKDGVDSTCVNCGVDWLDKALKHETKCISKN</sequence>
<reference evidence="6 7" key="1">
    <citation type="submission" date="2024-03" db="EMBL/GenBank/DDBJ databases">
        <title>The Acrasis kona genome and developmental transcriptomes reveal deep origins of eukaryotic multicellular pathways.</title>
        <authorList>
            <person name="Sheikh S."/>
            <person name="Fu C.-J."/>
            <person name="Brown M.W."/>
            <person name="Baldauf S.L."/>
        </authorList>
    </citation>
    <scope>NUCLEOTIDE SEQUENCE [LARGE SCALE GENOMIC DNA]</scope>
    <source>
        <strain evidence="6 7">ATCC MYA-3509</strain>
    </source>
</reference>
<evidence type="ECO:0000259" key="5">
    <source>
        <dbReference type="Pfam" id="PF02042"/>
    </source>
</evidence>
<organism evidence="6 7">
    <name type="scientific">Acrasis kona</name>
    <dbReference type="NCBI Taxonomy" id="1008807"/>
    <lineage>
        <taxon>Eukaryota</taxon>
        <taxon>Discoba</taxon>
        <taxon>Heterolobosea</taxon>
        <taxon>Tetramitia</taxon>
        <taxon>Eutetramitia</taxon>
        <taxon>Acrasidae</taxon>
        <taxon>Acrasis</taxon>
    </lineage>
</organism>
<name>A0AAW2YTY3_9EUKA</name>
<comment type="caution">
    <text evidence="6">The sequence shown here is derived from an EMBL/GenBank/DDBJ whole genome shotgun (WGS) entry which is preliminary data.</text>
</comment>
<dbReference type="Proteomes" id="UP001431209">
    <property type="component" value="Unassembled WGS sequence"/>
</dbReference>
<evidence type="ECO:0000313" key="7">
    <source>
        <dbReference type="Proteomes" id="UP001431209"/>
    </source>
</evidence>
<keyword evidence="2" id="KW-0238">DNA-binding</keyword>
<dbReference type="InterPro" id="IPR003035">
    <property type="entry name" value="RWP-RK_dom"/>
</dbReference>
<keyword evidence="4" id="KW-0539">Nucleus</keyword>
<evidence type="ECO:0000313" key="6">
    <source>
        <dbReference type="EMBL" id="KAL0480433.1"/>
    </source>
</evidence>
<evidence type="ECO:0000256" key="2">
    <source>
        <dbReference type="ARBA" id="ARBA00023125"/>
    </source>
</evidence>
<dbReference type="EMBL" id="JAOPGA020000657">
    <property type="protein sequence ID" value="KAL0480433.1"/>
    <property type="molecule type" value="Genomic_DNA"/>
</dbReference>
<dbReference type="AlphaFoldDB" id="A0AAW2YTY3"/>
<dbReference type="Pfam" id="PF02042">
    <property type="entry name" value="RWP-RK"/>
    <property type="match status" value="1"/>
</dbReference>